<dbReference type="Proteomes" id="UP001222027">
    <property type="component" value="Unassembled WGS sequence"/>
</dbReference>
<protein>
    <submittedName>
        <fullName evidence="1">Uncharacterized protein</fullName>
    </submittedName>
</protein>
<evidence type="ECO:0000313" key="2">
    <source>
        <dbReference type="Proteomes" id="UP001222027"/>
    </source>
</evidence>
<keyword evidence="2" id="KW-1185">Reference proteome</keyword>
<proteinExistence type="predicted"/>
<reference evidence="1 2" key="1">
    <citation type="submission" date="2022-12" db="EMBL/GenBank/DDBJ databases">
        <title>Chromosome-scale assembly of the Ensete ventricosum genome.</title>
        <authorList>
            <person name="Dussert Y."/>
            <person name="Stocks J."/>
            <person name="Wendawek A."/>
            <person name="Woldeyes F."/>
            <person name="Nichols R.A."/>
            <person name="Borrell J.S."/>
        </authorList>
    </citation>
    <scope>NUCLEOTIDE SEQUENCE [LARGE SCALE GENOMIC DNA]</scope>
    <source>
        <strain evidence="2">cv. Maze</strain>
        <tissue evidence="1">Seeds</tissue>
    </source>
</reference>
<evidence type="ECO:0000313" key="1">
    <source>
        <dbReference type="EMBL" id="KAJ8490739.1"/>
    </source>
</evidence>
<name>A0AAV8QYP3_ENSVE</name>
<gene>
    <name evidence="1" type="ORF">OPV22_012460</name>
</gene>
<comment type="caution">
    <text evidence="1">The sequence shown here is derived from an EMBL/GenBank/DDBJ whole genome shotgun (WGS) entry which is preliminary data.</text>
</comment>
<dbReference type="AlphaFoldDB" id="A0AAV8QYP3"/>
<organism evidence="1 2">
    <name type="scientific">Ensete ventricosum</name>
    <name type="common">Abyssinian banana</name>
    <name type="synonym">Musa ensete</name>
    <dbReference type="NCBI Taxonomy" id="4639"/>
    <lineage>
        <taxon>Eukaryota</taxon>
        <taxon>Viridiplantae</taxon>
        <taxon>Streptophyta</taxon>
        <taxon>Embryophyta</taxon>
        <taxon>Tracheophyta</taxon>
        <taxon>Spermatophyta</taxon>
        <taxon>Magnoliopsida</taxon>
        <taxon>Liliopsida</taxon>
        <taxon>Zingiberales</taxon>
        <taxon>Musaceae</taxon>
        <taxon>Ensete</taxon>
    </lineage>
</organism>
<sequence length="89" mass="9966">MDPYIKPSRNGSDDSLYAKISIEDAESMFVCLLKQIATLLKLIMGSLTSPIAYSVNKIGRWTMKQEVCLCRRLQGNPHGPAQLPSLIIW</sequence>
<dbReference type="EMBL" id="JAQQAF010000004">
    <property type="protein sequence ID" value="KAJ8490739.1"/>
    <property type="molecule type" value="Genomic_DNA"/>
</dbReference>
<accession>A0AAV8QYP3</accession>